<reference evidence="1" key="1">
    <citation type="submission" date="2022-07" db="EMBL/GenBank/DDBJ databases">
        <title>Genome Sequence of Lecanicillium saksenae.</title>
        <authorList>
            <person name="Buettner E."/>
        </authorList>
    </citation>
    <scope>NUCLEOTIDE SEQUENCE</scope>
    <source>
        <strain evidence="1">VT-O1</strain>
    </source>
</reference>
<sequence length="194" mass="21022">MSLIQSLTAALLVTSGVQATDLSQLPSFLKQVSTNIWPALKDISVAIYHDPEVGLDEHLAHDRVVRHFHGLDDWTTKPSAFGMSTAFEMSFEHIPKGYKGPVNTIGFLAEYDALVGVGHACGHNHIVLNGMTAAILTSQALQHFDIPGRVKLVGCPDEEFAGLERVKDGLKALGGRDTWGKVIIKIAPENDSKL</sequence>
<keyword evidence="2" id="KW-1185">Reference proteome</keyword>
<evidence type="ECO:0000313" key="1">
    <source>
        <dbReference type="EMBL" id="KAJ3487072.1"/>
    </source>
</evidence>
<comment type="caution">
    <text evidence="1">The sequence shown here is derived from an EMBL/GenBank/DDBJ whole genome shotgun (WGS) entry which is preliminary data.</text>
</comment>
<dbReference type="Proteomes" id="UP001148737">
    <property type="component" value="Unassembled WGS sequence"/>
</dbReference>
<gene>
    <name evidence="1" type="ORF">NLG97_g6491</name>
</gene>
<accession>A0ACC1QPI6</accession>
<dbReference type="EMBL" id="JANAKD010000862">
    <property type="protein sequence ID" value="KAJ3487072.1"/>
    <property type="molecule type" value="Genomic_DNA"/>
</dbReference>
<protein>
    <submittedName>
        <fullName evidence="1">Uncharacterized protein</fullName>
    </submittedName>
</protein>
<proteinExistence type="predicted"/>
<organism evidence="1 2">
    <name type="scientific">Lecanicillium saksenae</name>
    <dbReference type="NCBI Taxonomy" id="468837"/>
    <lineage>
        <taxon>Eukaryota</taxon>
        <taxon>Fungi</taxon>
        <taxon>Dikarya</taxon>
        <taxon>Ascomycota</taxon>
        <taxon>Pezizomycotina</taxon>
        <taxon>Sordariomycetes</taxon>
        <taxon>Hypocreomycetidae</taxon>
        <taxon>Hypocreales</taxon>
        <taxon>Cordycipitaceae</taxon>
        <taxon>Lecanicillium</taxon>
    </lineage>
</organism>
<name>A0ACC1QPI6_9HYPO</name>
<evidence type="ECO:0000313" key="2">
    <source>
        <dbReference type="Proteomes" id="UP001148737"/>
    </source>
</evidence>